<organism evidence="2 3">
    <name type="scientific">Cinara cedri</name>
    <dbReference type="NCBI Taxonomy" id="506608"/>
    <lineage>
        <taxon>Eukaryota</taxon>
        <taxon>Metazoa</taxon>
        <taxon>Ecdysozoa</taxon>
        <taxon>Arthropoda</taxon>
        <taxon>Hexapoda</taxon>
        <taxon>Insecta</taxon>
        <taxon>Pterygota</taxon>
        <taxon>Neoptera</taxon>
        <taxon>Paraneoptera</taxon>
        <taxon>Hemiptera</taxon>
        <taxon>Sternorrhyncha</taxon>
        <taxon>Aphidomorpha</taxon>
        <taxon>Aphidoidea</taxon>
        <taxon>Aphididae</taxon>
        <taxon>Lachninae</taxon>
        <taxon>Cinara</taxon>
    </lineage>
</organism>
<accession>A0A5E4N371</accession>
<dbReference type="EMBL" id="CABPRJ010001436">
    <property type="protein sequence ID" value="VVC36744.1"/>
    <property type="molecule type" value="Genomic_DNA"/>
</dbReference>
<feature type="compositionally biased region" description="Low complexity" evidence="1">
    <location>
        <begin position="117"/>
        <end position="128"/>
    </location>
</feature>
<evidence type="ECO:0000256" key="1">
    <source>
        <dbReference type="SAM" id="MobiDB-lite"/>
    </source>
</evidence>
<protein>
    <submittedName>
        <fullName evidence="2">Uncharacterized protein</fullName>
    </submittedName>
</protein>
<dbReference type="AlphaFoldDB" id="A0A5E4N371"/>
<dbReference type="Proteomes" id="UP000325440">
    <property type="component" value="Unassembled WGS sequence"/>
</dbReference>
<evidence type="ECO:0000313" key="2">
    <source>
        <dbReference type="EMBL" id="VVC36744.1"/>
    </source>
</evidence>
<evidence type="ECO:0000313" key="3">
    <source>
        <dbReference type="Proteomes" id="UP000325440"/>
    </source>
</evidence>
<reference evidence="2 3" key="1">
    <citation type="submission" date="2019-08" db="EMBL/GenBank/DDBJ databases">
        <authorList>
            <person name="Alioto T."/>
            <person name="Alioto T."/>
            <person name="Gomez Garrido J."/>
        </authorList>
    </citation>
    <scope>NUCLEOTIDE SEQUENCE [LARGE SCALE GENOMIC DNA]</scope>
</reference>
<keyword evidence="3" id="KW-1185">Reference proteome</keyword>
<gene>
    <name evidence="2" type="ORF">CINCED_3A003410</name>
</gene>
<name>A0A5E4N371_9HEMI</name>
<sequence length="163" mass="17258">MLGGVKSRMRVLPKPGHYRKKKKKTTIQISFSFSRAEMRGRVNNGNIRDFESAANACERRGRKISALPEAVEPRMEAKRGFSSSKTVSAVVLNTPYSSATHRMRILPTLKLFTSSSSSTVVVDRTGGSSPAGAVAKAPDASGDDDGAAGAGSSVSQLTGDSRP</sequence>
<proteinExistence type="predicted"/>
<feature type="region of interest" description="Disordered" evidence="1">
    <location>
        <begin position="117"/>
        <end position="163"/>
    </location>
</feature>